<protein>
    <submittedName>
        <fullName evidence="2">Uncharacterized protein</fullName>
    </submittedName>
</protein>
<dbReference type="InterPro" id="IPR053197">
    <property type="entry name" value="F-box_SCFL_complex_component"/>
</dbReference>
<name>A0AAV5DH38_ELECO</name>
<feature type="compositionally biased region" description="Polar residues" evidence="1">
    <location>
        <begin position="175"/>
        <end position="190"/>
    </location>
</feature>
<dbReference type="PANTHER" id="PTHR34223">
    <property type="entry name" value="OS11G0201299 PROTEIN"/>
    <property type="match status" value="1"/>
</dbReference>
<feature type="region of interest" description="Disordered" evidence="1">
    <location>
        <begin position="264"/>
        <end position="288"/>
    </location>
</feature>
<evidence type="ECO:0000256" key="1">
    <source>
        <dbReference type="SAM" id="MobiDB-lite"/>
    </source>
</evidence>
<evidence type="ECO:0000313" key="2">
    <source>
        <dbReference type="EMBL" id="GJN09486.1"/>
    </source>
</evidence>
<proteinExistence type="predicted"/>
<dbReference type="PANTHER" id="PTHR34223:SF81">
    <property type="entry name" value="OS08G0281600 PROTEIN"/>
    <property type="match status" value="1"/>
</dbReference>
<sequence length="712" mass="76747">MTGSKSSQAFDVLLRPRFTPRVLVLAELVAGVKGVAVEPDVDGSAVEAGVDGSAVEEGVEDGDAVVEAVAGVVQLGGGMSSRVVVELGLGGITAPCDGILGVGVDNQGQVHSPAPDGESPILGGAPLGNAVSLSDESAPNRRVLALSKDSSVGSRPDIEPTTTCRCHNGVDSENPRSSPRQIRPRGSTTARVGAPGRSSRAGQLFDGMPPKVTKRWVPVNRAEGAASFGGRGGVTPAVDRRSALPVAPRQQRLVQSKATTGTKRWVPVNRGGGTPSGSGGGDPDSDRLSALPDALLHHVMSFLKAWEDDYDEAPEDFPGFVRQLFRRRDASASLDTLRVRSSNVDGAHGEDHAKSWIRTAIKRGARVIHLVGHRRVHFLMGRGSSLAVLDHTAFVSSQLKVLKLSYALLDDNMLGQLSSQCPSLEELDLMDCVIIGHEISSASLKILTMFKCKINVNLSIASPNLVLLRCVSPITQAPSFKDMGSLVTGTIILDDRAFYEDDFEDFSKDELEETTDEDDNDSYWKDKNRYGFGLPLKGYGLGYKDNYGFGSDIESDDNTYEYSEIANSCGECSSDGYDHSSSKNGKHNVCSENSGSNDNKVLGGHNVLQSLSNAISLELLADAGEIKCSKDDARVHKVAHLFKANGVPVEKIFVRRTGSTYLWGEKMMKDLARQELEFWGDDEFWESVEFCGYNEFCEDSEFSEDDEFWGYG</sequence>
<accession>A0AAV5DH38</accession>
<dbReference type="InterPro" id="IPR032675">
    <property type="entry name" value="LRR_dom_sf"/>
</dbReference>
<dbReference type="Proteomes" id="UP001054889">
    <property type="component" value="Unassembled WGS sequence"/>
</dbReference>
<dbReference type="AlphaFoldDB" id="A0AAV5DH38"/>
<gene>
    <name evidence="2" type="primary">ga27498</name>
    <name evidence="2" type="ORF">PR202_ga27498</name>
</gene>
<feature type="compositionally biased region" description="Gly residues" evidence="1">
    <location>
        <begin position="270"/>
        <end position="282"/>
    </location>
</feature>
<feature type="region of interest" description="Disordered" evidence="1">
    <location>
        <begin position="147"/>
        <end position="211"/>
    </location>
</feature>
<keyword evidence="3" id="KW-1185">Reference proteome</keyword>
<organism evidence="2 3">
    <name type="scientific">Eleusine coracana subsp. coracana</name>
    <dbReference type="NCBI Taxonomy" id="191504"/>
    <lineage>
        <taxon>Eukaryota</taxon>
        <taxon>Viridiplantae</taxon>
        <taxon>Streptophyta</taxon>
        <taxon>Embryophyta</taxon>
        <taxon>Tracheophyta</taxon>
        <taxon>Spermatophyta</taxon>
        <taxon>Magnoliopsida</taxon>
        <taxon>Liliopsida</taxon>
        <taxon>Poales</taxon>
        <taxon>Poaceae</taxon>
        <taxon>PACMAD clade</taxon>
        <taxon>Chloridoideae</taxon>
        <taxon>Cynodonteae</taxon>
        <taxon>Eleusininae</taxon>
        <taxon>Eleusine</taxon>
    </lineage>
</organism>
<comment type="caution">
    <text evidence="2">The sequence shown here is derived from an EMBL/GenBank/DDBJ whole genome shotgun (WGS) entry which is preliminary data.</text>
</comment>
<dbReference type="SUPFAM" id="SSF52047">
    <property type="entry name" value="RNI-like"/>
    <property type="match status" value="1"/>
</dbReference>
<reference evidence="2" key="2">
    <citation type="submission" date="2021-12" db="EMBL/GenBank/DDBJ databases">
        <title>Resequencing data analysis of finger millet.</title>
        <authorList>
            <person name="Hatakeyama M."/>
            <person name="Aluri S."/>
            <person name="Balachadran M.T."/>
            <person name="Sivarajan S.R."/>
            <person name="Poveda L."/>
            <person name="Shimizu-Inatsugi R."/>
            <person name="Schlapbach R."/>
            <person name="Sreeman S.M."/>
            <person name="Shimizu K.K."/>
        </authorList>
    </citation>
    <scope>NUCLEOTIDE SEQUENCE</scope>
</reference>
<dbReference type="Gene3D" id="3.80.10.10">
    <property type="entry name" value="Ribonuclease Inhibitor"/>
    <property type="match status" value="1"/>
</dbReference>
<dbReference type="EMBL" id="BQKI01000016">
    <property type="protein sequence ID" value="GJN09486.1"/>
    <property type="molecule type" value="Genomic_DNA"/>
</dbReference>
<reference evidence="2" key="1">
    <citation type="journal article" date="2018" name="DNA Res.">
        <title>Multiple hybrid de novo genome assembly of finger millet, an orphan allotetraploid crop.</title>
        <authorList>
            <person name="Hatakeyama M."/>
            <person name="Aluri S."/>
            <person name="Balachadran M.T."/>
            <person name="Sivarajan S.R."/>
            <person name="Patrignani A."/>
            <person name="Gruter S."/>
            <person name="Poveda L."/>
            <person name="Shimizu-Inatsugi R."/>
            <person name="Baeten J."/>
            <person name="Francoijs K.J."/>
            <person name="Nataraja K.N."/>
            <person name="Reddy Y.A.N."/>
            <person name="Phadnis S."/>
            <person name="Ravikumar R.L."/>
            <person name="Schlapbach R."/>
            <person name="Sreeman S.M."/>
            <person name="Shimizu K.K."/>
        </authorList>
    </citation>
    <scope>NUCLEOTIDE SEQUENCE</scope>
</reference>
<evidence type="ECO:0000313" key="3">
    <source>
        <dbReference type="Proteomes" id="UP001054889"/>
    </source>
</evidence>